<keyword evidence="4" id="KW-0677">Repeat</keyword>
<dbReference type="SUPFAM" id="SSF50331">
    <property type="entry name" value="MOP-like"/>
    <property type="match status" value="2"/>
</dbReference>
<evidence type="ECO:0000256" key="2">
    <source>
        <dbReference type="ARBA" id="ARBA00022448"/>
    </source>
</evidence>
<dbReference type="NCBIfam" id="TIGR00637">
    <property type="entry name" value="ModE_repress"/>
    <property type="match status" value="1"/>
</dbReference>
<dbReference type="PIRSF" id="PIRSF005763">
    <property type="entry name" value="Txn_reg_ModE"/>
    <property type="match status" value="1"/>
</dbReference>
<keyword evidence="3 5" id="KW-0500">Molybdenum</keyword>
<evidence type="ECO:0000259" key="7">
    <source>
        <dbReference type="PROSITE" id="PS51866"/>
    </source>
</evidence>
<keyword evidence="2 5" id="KW-0813">Transport</keyword>
<dbReference type="Pfam" id="PF00126">
    <property type="entry name" value="HTH_1"/>
    <property type="match status" value="1"/>
</dbReference>
<dbReference type="PANTHER" id="PTHR30432">
    <property type="entry name" value="TRANSCRIPTIONAL REGULATOR MODE"/>
    <property type="match status" value="1"/>
</dbReference>
<dbReference type="InterPro" id="IPR008995">
    <property type="entry name" value="Mo/tungstate-bd_C_term_dom"/>
</dbReference>
<name>A0A501WQP6_9RHOB</name>
<dbReference type="InterPro" id="IPR051815">
    <property type="entry name" value="Molybdate_resp_trans_reg"/>
</dbReference>
<evidence type="ECO:0000256" key="5">
    <source>
        <dbReference type="PIRNR" id="PIRNR005763"/>
    </source>
</evidence>
<evidence type="ECO:0000256" key="1">
    <source>
        <dbReference type="ARBA" id="ARBA00008110"/>
    </source>
</evidence>
<dbReference type="RefSeq" id="WP_140453651.1">
    <property type="nucleotide sequence ID" value="NZ_VFRP01000006.1"/>
</dbReference>
<feature type="region of interest" description="Required for dimer formation and molybdate binding" evidence="6">
    <location>
        <begin position="124"/>
        <end position="132"/>
    </location>
</feature>
<dbReference type="Proteomes" id="UP000319255">
    <property type="component" value="Unassembled WGS sequence"/>
</dbReference>
<dbReference type="Gene3D" id="2.40.50.100">
    <property type="match status" value="2"/>
</dbReference>
<dbReference type="InterPro" id="IPR036390">
    <property type="entry name" value="WH_DNA-bd_sf"/>
</dbReference>
<evidence type="ECO:0000256" key="6">
    <source>
        <dbReference type="PIRSR" id="PIRSR005763-1"/>
    </source>
</evidence>
<dbReference type="InterPro" id="IPR004606">
    <property type="entry name" value="Mop_domain"/>
</dbReference>
<dbReference type="InterPro" id="IPR000847">
    <property type="entry name" value="LysR_HTH_N"/>
</dbReference>
<keyword evidence="9" id="KW-1185">Reference proteome</keyword>
<reference evidence="8 9" key="1">
    <citation type="submission" date="2019-06" db="EMBL/GenBank/DDBJ databases">
        <title>A novel bacterium of genus Amaricoccus, isolated from marine sediment.</title>
        <authorList>
            <person name="Huang H."/>
            <person name="Mo K."/>
            <person name="Hu Y."/>
        </authorList>
    </citation>
    <scope>NUCLEOTIDE SEQUENCE [LARGE SCALE GENOMIC DNA]</scope>
    <source>
        <strain evidence="8 9">HB172011</strain>
    </source>
</reference>
<dbReference type="InterPro" id="IPR016462">
    <property type="entry name" value="ModE"/>
</dbReference>
<comment type="caution">
    <text evidence="8">The sequence shown here is derived from an EMBL/GenBank/DDBJ whole genome shotgun (WGS) entry which is preliminary data.</text>
</comment>
<dbReference type="Gene3D" id="1.10.10.10">
    <property type="entry name" value="Winged helix-like DNA-binding domain superfamily/Winged helix DNA-binding domain"/>
    <property type="match status" value="1"/>
</dbReference>
<dbReference type="Pfam" id="PF03459">
    <property type="entry name" value="TOBE"/>
    <property type="match status" value="2"/>
</dbReference>
<dbReference type="InterPro" id="IPR003725">
    <property type="entry name" value="ModE-bd_N"/>
</dbReference>
<feature type="domain" description="Mop" evidence="7">
    <location>
        <begin position="123"/>
        <end position="189"/>
    </location>
</feature>
<dbReference type="InterPro" id="IPR036388">
    <property type="entry name" value="WH-like_DNA-bd_sf"/>
</dbReference>
<dbReference type="SUPFAM" id="SSF46785">
    <property type="entry name" value="Winged helix' DNA-binding domain"/>
    <property type="match status" value="1"/>
</dbReference>
<accession>A0A501WQP6</accession>
<evidence type="ECO:0000313" key="9">
    <source>
        <dbReference type="Proteomes" id="UP000319255"/>
    </source>
</evidence>
<dbReference type="GO" id="GO:0003700">
    <property type="term" value="F:DNA-binding transcription factor activity"/>
    <property type="evidence" value="ECO:0007669"/>
    <property type="project" value="InterPro"/>
</dbReference>
<organism evidence="8 9">
    <name type="scientific">Amaricoccus solimangrovi</name>
    <dbReference type="NCBI Taxonomy" id="2589815"/>
    <lineage>
        <taxon>Bacteria</taxon>
        <taxon>Pseudomonadati</taxon>
        <taxon>Pseudomonadota</taxon>
        <taxon>Alphaproteobacteria</taxon>
        <taxon>Rhodobacterales</taxon>
        <taxon>Paracoccaceae</taxon>
        <taxon>Amaricoccus</taxon>
    </lineage>
</organism>
<dbReference type="OrthoDB" id="9800709at2"/>
<dbReference type="PANTHER" id="PTHR30432:SF1">
    <property type="entry name" value="DNA-BINDING TRANSCRIPTIONAL DUAL REGULATOR MODE"/>
    <property type="match status" value="1"/>
</dbReference>
<dbReference type="InterPro" id="IPR005116">
    <property type="entry name" value="Transp-assoc_OB_typ1"/>
</dbReference>
<dbReference type="PROSITE" id="PS51866">
    <property type="entry name" value="MOP"/>
    <property type="match status" value="1"/>
</dbReference>
<evidence type="ECO:0000256" key="3">
    <source>
        <dbReference type="ARBA" id="ARBA00022505"/>
    </source>
</evidence>
<protein>
    <submittedName>
        <fullName evidence="8">LysR family transcriptional regulator</fullName>
    </submittedName>
</protein>
<gene>
    <name evidence="8" type="ORF">FJM51_08240</name>
</gene>
<dbReference type="AlphaFoldDB" id="A0A501WQP6"/>
<dbReference type="GO" id="GO:0015689">
    <property type="term" value="P:molybdate ion transport"/>
    <property type="evidence" value="ECO:0007669"/>
    <property type="project" value="UniProtKB-UniRule"/>
</dbReference>
<evidence type="ECO:0000313" key="8">
    <source>
        <dbReference type="EMBL" id="TPE51678.1"/>
    </source>
</evidence>
<dbReference type="GO" id="GO:0030151">
    <property type="term" value="F:molybdenum ion binding"/>
    <property type="evidence" value="ECO:0007669"/>
    <property type="project" value="UniProtKB-UniRule"/>
</dbReference>
<proteinExistence type="inferred from homology"/>
<sequence length="259" mass="26596">MRLHAEIALTAPDAAPLGARRIALLEAIGREGGISAAARALGLSYRGAWDAIRAMNNLVGRPLVAGQPGGARGGGARLTEDGLRLVESFRRLEAEMARAFNALAPDLAGEEAAARLMFGGFLATSARNALRGAVETVAEGAVNAEVALRIAPEALLRVSLTSRSLRALGLFPGRPAIALVKAPMIALVPAADPGRCANRIEGEVARVERDATSAEIIVDIGAGKTLCAVRSGGAELPAFAPGDRVAALIDPAHVILAVE</sequence>
<dbReference type="EMBL" id="VFRP01000006">
    <property type="protein sequence ID" value="TPE51678.1"/>
    <property type="molecule type" value="Genomic_DNA"/>
</dbReference>
<evidence type="ECO:0000256" key="4">
    <source>
        <dbReference type="ARBA" id="ARBA00022737"/>
    </source>
</evidence>
<comment type="similarity">
    <text evidence="1 5">Belongs to the ModE family.</text>
</comment>